<evidence type="ECO:0000313" key="2">
    <source>
        <dbReference type="Proteomes" id="UP000436483"/>
    </source>
</evidence>
<organism evidence="1 2">
    <name type="scientific">Microvirga makkahensis</name>
    <dbReference type="NCBI Taxonomy" id="1128670"/>
    <lineage>
        <taxon>Bacteria</taxon>
        <taxon>Pseudomonadati</taxon>
        <taxon>Pseudomonadota</taxon>
        <taxon>Alphaproteobacteria</taxon>
        <taxon>Hyphomicrobiales</taxon>
        <taxon>Methylobacteriaceae</taxon>
        <taxon>Microvirga</taxon>
    </lineage>
</organism>
<name>A0A7X3MX59_9HYPH</name>
<gene>
    <name evidence="1" type="ORF">GR328_26155</name>
</gene>
<dbReference type="RefSeq" id="WP_160888567.1">
    <property type="nucleotide sequence ID" value="NZ_WURB01000055.1"/>
</dbReference>
<accession>A0A7X3MX59</accession>
<dbReference type="EMBL" id="WURB01000055">
    <property type="protein sequence ID" value="MXQ14862.1"/>
    <property type="molecule type" value="Genomic_DNA"/>
</dbReference>
<protein>
    <submittedName>
        <fullName evidence="1">Uncharacterized protein</fullName>
    </submittedName>
</protein>
<comment type="caution">
    <text evidence="1">The sequence shown here is derived from an EMBL/GenBank/DDBJ whole genome shotgun (WGS) entry which is preliminary data.</text>
</comment>
<evidence type="ECO:0000313" key="1">
    <source>
        <dbReference type="EMBL" id="MXQ14862.1"/>
    </source>
</evidence>
<reference evidence="1 2" key="1">
    <citation type="submission" date="2019-12" db="EMBL/GenBank/DDBJ databases">
        <authorList>
            <person name="Yuan C.-G."/>
        </authorList>
    </citation>
    <scope>NUCLEOTIDE SEQUENCE [LARGE SCALE GENOMIC DNA]</scope>
    <source>
        <strain evidence="1 2">KCTC 23863</strain>
    </source>
</reference>
<dbReference type="Proteomes" id="UP000436483">
    <property type="component" value="Unassembled WGS sequence"/>
</dbReference>
<sequence length="66" mass="7005">MVWNQHPRAGQRIVVVDPAEGLLRARLADRGAEVQITPSTARHAASAGRCWTATTGFSSFGWGGNG</sequence>
<proteinExistence type="predicted"/>
<keyword evidence="2" id="KW-1185">Reference proteome</keyword>
<reference evidence="1 2" key="2">
    <citation type="submission" date="2020-01" db="EMBL/GenBank/DDBJ databases">
        <title>Microvirga sp. nov., an arsenate reduction bacterium isolated from Tibet hotspring sediments.</title>
        <authorList>
            <person name="Xian W.-D."/>
            <person name="Li W.-J."/>
        </authorList>
    </citation>
    <scope>NUCLEOTIDE SEQUENCE [LARGE SCALE GENOMIC DNA]</scope>
    <source>
        <strain evidence="1 2">KCTC 23863</strain>
    </source>
</reference>
<dbReference type="AlphaFoldDB" id="A0A7X3MX59"/>